<evidence type="ECO:0000256" key="4">
    <source>
        <dbReference type="ARBA" id="ARBA00025707"/>
    </source>
</evidence>
<evidence type="ECO:0000259" key="5">
    <source>
        <dbReference type="Pfam" id="PF08241"/>
    </source>
</evidence>
<protein>
    <submittedName>
        <fullName evidence="6">Class I SAM-dependent methyltransferase</fullName>
        <ecNumber evidence="6">2.1.-.-</ecNumber>
    </submittedName>
</protein>
<reference evidence="6 7" key="1">
    <citation type="submission" date="2023-03" db="EMBL/GenBank/DDBJ databases">
        <title>Bacillus Genome Sequencing.</title>
        <authorList>
            <person name="Dunlap C."/>
        </authorList>
    </citation>
    <scope>NUCLEOTIDE SEQUENCE [LARGE SCALE GENOMIC DNA]</scope>
    <source>
        <strain evidence="6 7">NRS-1717</strain>
    </source>
</reference>
<sequence>MGTSTYLDFLSKLGIGGAHPGGINLTKQIFETENINETSRILDVGCGTGQTAAYLATQYGAEVTGMDINPLMIEKAKNRMAKHQLPVKIIQASIENFPLKDEEFDFIISESVLSFVNKPASLKEIFRLLKKRGHFFANELTVNQQLETINEEEIKQFYGLDSILMEKNWIDLFEQTGFKDIKILMQQQSTFQNNSMPEFQYSEYSDTELYKVMIQHFNIMVKYEGVLDNRIFSCAKL</sequence>
<gene>
    <name evidence="6" type="ORF">P9271_18810</name>
</gene>
<proteinExistence type="predicted"/>
<dbReference type="PANTHER" id="PTHR44307:SF2">
    <property type="entry name" value="PHOSPHOETHANOLAMINE METHYLTRANSFERASE ISOFORM X1"/>
    <property type="match status" value="1"/>
</dbReference>
<dbReference type="RefSeq" id="WP_082800103.1">
    <property type="nucleotide sequence ID" value="NZ_JARTFQ010000001.1"/>
</dbReference>
<dbReference type="EMBL" id="JARTFS010000016">
    <property type="protein sequence ID" value="MED4403361.1"/>
    <property type="molecule type" value="Genomic_DNA"/>
</dbReference>
<comment type="pathway">
    <text evidence="4">Phospholipid metabolism.</text>
</comment>
<keyword evidence="7" id="KW-1185">Reference proteome</keyword>
<dbReference type="GO" id="GO:0008168">
    <property type="term" value="F:methyltransferase activity"/>
    <property type="evidence" value="ECO:0007669"/>
    <property type="project" value="UniProtKB-KW"/>
</dbReference>
<dbReference type="Gene3D" id="3.40.50.150">
    <property type="entry name" value="Vaccinia Virus protein VP39"/>
    <property type="match status" value="1"/>
</dbReference>
<dbReference type="GO" id="GO:0032259">
    <property type="term" value="P:methylation"/>
    <property type="evidence" value="ECO:0007669"/>
    <property type="project" value="UniProtKB-KW"/>
</dbReference>
<evidence type="ECO:0000313" key="7">
    <source>
        <dbReference type="Proteomes" id="UP001342826"/>
    </source>
</evidence>
<dbReference type="InterPro" id="IPR013216">
    <property type="entry name" value="Methyltransf_11"/>
</dbReference>
<dbReference type="CDD" id="cd02440">
    <property type="entry name" value="AdoMet_MTases"/>
    <property type="match status" value="1"/>
</dbReference>
<dbReference type="Pfam" id="PF08241">
    <property type="entry name" value="Methyltransf_11"/>
    <property type="match status" value="1"/>
</dbReference>
<dbReference type="Proteomes" id="UP001342826">
    <property type="component" value="Unassembled WGS sequence"/>
</dbReference>
<dbReference type="PANTHER" id="PTHR44307">
    <property type="entry name" value="PHOSPHOETHANOLAMINE METHYLTRANSFERASE"/>
    <property type="match status" value="1"/>
</dbReference>
<keyword evidence="3 6" id="KW-0808">Transferase</keyword>
<evidence type="ECO:0000256" key="3">
    <source>
        <dbReference type="ARBA" id="ARBA00022679"/>
    </source>
</evidence>
<dbReference type="InterPro" id="IPR029063">
    <property type="entry name" value="SAM-dependent_MTases_sf"/>
</dbReference>
<keyword evidence="2 6" id="KW-0489">Methyltransferase</keyword>
<dbReference type="EC" id="2.1.-.-" evidence="6"/>
<name>A0ABU6P5B5_9BACI</name>
<comment type="caution">
    <text evidence="6">The sequence shown here is derived from an EMBL/GenBank/DDBJ whole genome shotgun (WGS) entry which is preliminary data.</text>
</comment>
<dbReference type="SUPFAM" id="SSF53335">
    <property type="entry name" value="S-adenosyl-L-methionine-dependent methyltransferases"/>
    <property type="match status" value="1"/>
</dbReference>
<accession>A0ABU6P5B5</accession>
<evidence type="ECO:0000313" key="6">
    <source>
        <dbReference type="EMBL" id="MED4403361.1"/>
    </source>
</evidence>
<feature type="domain" description="Methyltransferase type 11" evidence="5">
    <location>
        <begin position="42"/>
        <end position="136"/>
    </location>
</feature>
<organism evidence="6 7">
    <name type="scientific">Metabacillus fastidiosus</name>
    <dbReference type="NCBI Taxonomy" id="1458"/>
    <lineage>
        <taxon>Bacteria</taxon>
        <taxon>Bacillati</taxon>
        <taxon>Bacillota</taxon>
        <taxon>Bacilli</taxon>
        <taxon>Bacillales</taxon>
        <taxon>Bacillaceae</taxon>
        <taxon>Metabacillus</taxon>
    </lineage>
</organism>
<comment type="pathway">
    <text evidence="1">Lipid metabolism.</text>
</comment>
<evidence type="ECO:0000256" key="1">
    <source>
        <dbReference type="ARBA" id="ARBA00005189"/>
    </source>
</evidence>
<evidence type="ECO:0000256" key="2">
    <source>
        <dbReference type="ARBA" id="ARBA00022603"/>
    </source>
</evidence>
<dbReference type="GeneID" id="301143093"/>